<reference evidence="1" key="1">
    <citation type="submission" date="2019-10" db="EMBL/GenBank/DDBJ databases">
        <title>Conservation and host-specific expression of non-tandemly repeated heterogenous ribosome RNA gene in arbuscular mycorrhizal fungi.</title>
        <authorList>
            <person name="Maeda T."/>
            <person name="Kobayashi Y."/>
            <person name="Nakagawa T."/>
            <person name="Ezawa T."/>
            <person name="Yamaguchi K."/>
            <person name="Bino T."/>
            <person name="Nishimoto Y."/>
            <person name="Shigenobu S."/>
            <person name="Kawaguchi M."/>
        </authorList>
    </citation>
    <scope>NUCLEOTIDE SEQUENCE</scope>
    <source>
        <strain evidence="1">HR1</strain>
    </source>
</reference>
<dbReference type="Proteomes" id="UP000615446">
    <property type="component" value="Unassembled WGS sequence"/>
</dbReference>
<dbReference type="EMBL" id="BLAL01000176">
    <property type="protein sequence ID" value="GES88165.1"/>
    <property type="molecule type" value="Genomic_DNA"/>
</dbReference>
<proteinExistence type="predicted"/>
<gene>
    <name evidence="1" type="ORF">RCL2_001513300</name>
</gene>
<protein>
    <submittedName>
        <fullName evidence="1">BTB/POZ protein</fullName>
    </submittedName>
</protein>
<organism evidence="1 2">
    <name type="scientific">Rhizophagus clarus</name>
    <dbReference type="NCBI Taxonomy" id="94130"/>
    <lineage>
        <taxon>Eukaryota</taxon>
        <taxon>Fungi</taxon>
        <taxon>Fungi incertae sedis</taxon>
        <taxon>Mucoromycota</taxon>
        <taxon>Glomeromycotina</taxon>
        <taxon>Glomeromycetes</taxon>
        <taxon>Glomerales</taxon>
        <taxon>Glomeraceae</taxon>
        <taxon>Rhizophagus</taxon>
    </lineage>
</organism>
<evidence type="ECO:0000313" key="1">
    <source>
        <dbReference type="EMBL" id="GES88165.1"/>
    </source>
</evidence>
<comment type="caution">
    <text evidence="1">The sequence shown here is derived from an EMBL/GenBank/DDBJ whole genome shotgun (WGS) entry which is preliminary data.</text>
</comment>
<dbReference type="AlphaFoldDB" id="A0A8H3LL43"/>
<name>A0A8H3LL43_9GLOM</name>
<accession>A0A8H3LL43</accession>
<evidence type="ECO:0000313" key="2">
    <source>
        <dbReference type="Proteomes" id="UP000615446"/>
    </source>
</evidence>
<dbReference type="OrthoDB" id="6359816at2759"/>
<sequence>MNRIVSQYFRVAFSNKCVKKDGKFILSKQNIKLILFLGLDVLNLLDDLDIHSLITYIQEYLIEHQTENSTGIHEIVYQHESFTNLWNSCIEKIYILPQDLIHDPLEFHIVPNKKLKTNKSPSRKSNLKFKLDSNLIESNHVPFFAYWIDKKELHIMIK</sequence>